<feature type="transmembrane region" description="Helical" evidence="9">
    <location>
        <begin position="105"/>
        <end position="125"/>
    </location>
</feature>
<dbReference type="Proteomes" id="UP000323067">
    <property type="component" value="Chromosome iii"/>
</dbReference>
<evidence type="ECO:0000256" key="6">
    <source>
        <dbReference type="ARBA" id="ARBA00022927"/>
    </source>
</evidence>
<dbReference type="GO" id="GO:0016020">
    <property type="term" value="C:membrane"/>
    <property type="evidence" value="ECO:0007669"/>
    <property type="project" value="UniProtKB-SubCell"/>
</dbReference>
<keyword evidence="4 9" id="KW-0812">Transmembrane</keyword>
<evidence type="ECO:0000256" key="5">
    <source>
        <dbReference type="ARBA" id="ARBA00022856"/>
    </source>
</evidence>
<dbReference type="EMBL" id="CP023326">
    <property type="protein sequence ID" value="ATY66353.1"/>
    <property type="molecule type" value="Genomic_DNA"/>
</dbReference>
<dbReference type="VEuPathDB" id="FungiDB:A9K55_001210"/>
<evidence type="ECO:0000313" key="11">
    <source>
        <dbReference type="Proteomes" id="UP000323067"/>
    </source>
</evidence>
<feature type="transmembrane region" description="Helical" evidence="9">
    <location>
        <begin position="465"/>
        <end position="486"/>
    </location>
</feature>
<protein>
    <submittedName>
        <fullName evidence="10">Oligopeptide transporter OPT superfamily</fullName>
    </submittedName>
</protein>
<dbReference type="Pfam" id="PF03169">
    <property type="entry name" value="OPT"/>
    <property type="match status" value="1"/>
</dbReference>
<feature type="transmembrane region" description="Helical" evidence="9">
    <location>
        <begin position="580"/>
        <end position="598"/>
    </location>
</feature>
<feature type="transmembrane region" description="Helical" evidence="9">
    <location>
        <begin position="260"/>
        <end position="277"/>
    </location>
</feature>
<reference evidence="10 11" key="1">
    <citation type="journal article" date="2017" name="BMC Genomics">
        <title>Chromosome level assembly and secondary metabolite potential of the parasitic fungus Cordyceps militaris.</title>
        <authorList>
            <person name="Kramer G.J."/>
            <person name="Nodwell J.R."/>
        </authorList>
    </citation>
    <scope>NUCLEOTIDE SEQUENCE [LARGE SCALE GENOMIC DNA]</scope>
    <source>
        <strain evidence="10 11">ATCC 34164</strain>
    </source>
</reference>
<dbReference type="AlphaFoldDB" id="A0A2H4STB6"/>
<dbReference type="NCBIfam" id="TIGR00728">
    <property type="entry name" value="OPT_sfam"/>
    <property type="match status" value="1"/>
</dbReference>
<name>A0A2H4STB6_CORMI</name>
<evidence type="ECO:0000256" key="1">
    <source>
        <dbReference type="ARBA" id="ARBA00004141"/>
    </source>
</evidence>
<keyword evidence="5" id="KW-0571">Peptide transport</keyword>
<dbReference type="InterPro" id="IPR004648">
    <property type="entry name" value="Oligpept_transpt"/>
</dbReference>
<feature type="transmembrane region" description="Helical" evidence="9">
    <location>
        <begin position="410"/>
        <end position="432"/>
    </location>
</feature>
<accession>A0A2H4STB6</accession>
<feature type="transmembrane region" description="Helical" evidence="9">
    <location>
        <begin position="725"/>
        <end position="751"/>
    </location>
</feature>
<keyword evidence="8 9" id="KW-0472">Membrane</keyword>
<gene>
    <name evidence="10" type="ORF">A9K55_001210</name>
</gene>
<organism evidence="10 11">
    <name type="scientific">Cordyceps militaris</name>
    <name type="common">Caterpillar fungus</name>
    <name type="synonym">Clavaria militaris</name>
    <dbReference type="NCBI Taxonomy" id="73501"/>
    <lineage>
        <taxon>Eukaryota</taxon>
        <taxon>Fungi</taxon>
        <taxon>Dikarya</taxon>
        <taxon>Ascomycota</taxon>
        <taxon>Pezizomycotina</taxon>
        <taxon>Sordariomycetes</taxon>
        <taxon>Hypocreomycetidae</taxon>
        <taxon>Hypocreales</taxon>
        <taxon>Cordycipitaceae</taxon>
        <taxon>Cordyceps</taxon>
    </lineage>
</organism>
<proteinExistence type="inferred from homology"/>
<dbReference type="VEuPathDB" id="FungiDB:CCM_08279"/>
<keyword evidence="7 9" id="KW-1133">Transmembrane helix</keyword>
<feature type="transmembrane region" description="Helical" evidence="9">
    <location>
        <begin position="77"/>
        <end position="99"/>
    </location>
</feature>
<keyword evidence="3" id="KW-0813">Transport</keyword>
<evidence type="ECO:0000256" key="4">
    <source>
        <dbReference type="ARBA" id="ARBA00022692"/>
    </source>
</evidence>
<dbReference type="OrthoDB" id="9986677at2759"/>
<dbReference type="PANTHER" id="PTHR22601">
    <property type="entry name" value="ISP4 LIKE PROTEIN"/>
    <property type="match status" value="1"/>
</dbReference>
<comment type="similarity">
    <text evidence="2">Belongs to the oligopeptide OPT transporter family.</text>
</comment>
<feature type="transmembrane region" description="Helical" evidence="9">
    <location>
        <begin position="693"/>
        <end position="713"/>
    </location>
</feature>
<evidence type="ECO:0000256" key="2">
    <source>
        <dbReference type="ARBA" id="ARBA00008807"/>
    </source>
</evidence>
<evidence type="ECO:0000256" key="7">
    <source>
        <dbReference type="ARBA" id="ARBA00022989"/>
    </source>
</evidence>
<evidence type="ECO:0000256" key="9">
    <source>
        <dbReference type="SAM" id="Phobius"/>
    </source>
</evidence>
<evidence type="ECO:0000256" key="8">
    <source>
        <dbReference type="ARBA" id="ARBA00023136"/>
    </source>
</evidence>
<dbReference type="GO" id="GO:0035673">
    <property type="term" value="F:oligopeptide transmembrane transporter activity"/>
    <property type="evidence" value="ECO:0007669"/>
    <property type="project" value="InterPro"/>
</dbReference>
<dbReference type="InterPro" id="IPR004813">
    <property type="entry name" value="OPT"/>
</dbReference>
<keyword evidence="6" id="KW-0653">Protein transport</keyword>
<evidence type="ECO:0000313" key="10">
    <source>
        <dbReference type="EMBL" id="ATY66353.1"/>
    </source>
</evidence>
<feature type="transmembrane region" description="Helical" evidence="9">
    <location>
        <begin position="492"/>
        <end position="517"/>
    </location>
</feature>
<feature type="transmembrane region" description="Helical" evidence="9">
    <location>
        <begin position="340"/>
        <end position="358"/>
    </location>
</feature>
<evidence type="ECO:0000256" key="3">
    <source>
        <dbReference type="ARBA" id="ARBA00022448"/>
    </source>
</evidence>
<sequence length="818" mass="89811">MTSPVPNAIEAKTVAESPDTQIYQHIFEKSNVKATATGLSDQPGSDADANSDNVILDTAQDAVHHLLPLRDDFEPALTFRSLFLASCLAAFQAAMSQIYSFKPTSVGVSGTFIVLIAYFAGLAWAKLLPRGDKYEARWREQGGRGTPPRWIQVLSFFNHGHWNLKEHAVCSITATSASNATASITVFTAQDLFYDLPLSSTTVVLSTLSIGLFGYGLCGIFRPIAVWHVESVYWGNIPTVKTLQGLHWADLKSSKPLRTFWYSFTGMFAYEFLPAYIMPWLNSVSIPCLASMKATGDKAEVLTNIFGGAQNNEGLGLFSLSFDWQYITSGSTSMPLTTQLHSAVGLFICFMAMVGIYYNNVWESRAQPFMSTRLRSASGSAYPVGKVFSGGILNETAFEEYGVPRLTGSFAYAMLMANAAIGALIMHCILFWGKDILRAYKSAQRGNFNDKHHEHMAKHYREAPWWLYAIILVGSFVLGLAVVLSQNITIPVWAYIVSLLLGIVIAPFSVILLARFGNGIATNNLSKMIAGLTLPGRPIGNMYFAAWSHSVIASCVNLSSDLKLGDYLKIPPRVMFLTQIYGTLIGAVVNYAVMISIVNDNRDLLANTNGNSSWSGASIQSYNTNATSWALARYLYTAGSRYAVVPFGVLIGAALVVVQRVVVIFAPKVRGFSLDRINLPQLLQYAGFIPYNQSQTCIILSGIIAGVFMQFYLRNYHPRIFKNYSYLVTSAWDGGSLTCLFILSFAVFGAAGRAVPFPQWWGNNVKGNLDLYPAGLKKFQDARVKKVKECTKTRDEGDLVKICAEGQVAYDQCKSGSV</sequence>
<comment type="subcellular location">
    <subcellularLocation>
        <location evidence="1">Membrane</location>
        <topology evidence="1">Multi-pass membrane protein</topology>
    </subcellularLocation>
</comment>
<dbReference type="GO" id="GO:0015031">
    <property type="term" value="P:protein transport"/>
    <property type="evidence" value="ECO:0007669"/>
    <property type="project" value="UniProtKB-KW"/>
</dbReference>
<feature type="transmembrane region" description="Helical" evidence="9">
    <location>
        <begin position="642"/>
        <end position="666"/>
    </location>
</feature>